<dbReference type="GeneID" id="70684856"/>
<name>A0A897MX00_9EURY</name>
<evidence type="ECO:0000313" key="3">
    <source>
        <dbReference type="Proteomes" id="UP000663586"/>
    </source>
</evidence>
<keyword evidence="3" id="KW-1185">Reference proteome</keyword>
<protein>
    <submittedName>
        <fullName evidence="2">Monomeric isocitrate dehydrogenase</fullName>
    </submittedName>
</protein>
<accession>A0A897MX00</accession>
<dbReference type="EMBL" id="CP064786">
    <property type="protein sequence ID" value="QSG02686.1"/>
    <property type="molecule type" value="Genomic_DNA"/>
</dbReference>
<evidence type="ECO:0000313" key="2">
    <source>
        <dbReference type="EMBL" id="QSG02686.1"/>
    </source>
</evidence>
<proteinExistence type="predicted"/>
<dbReference type="AlphaFoldDB" id="A0A897MX00"/>
<dbReference type="Proteomes" id="UP000663586">
    <property type="component" value="Chromosome"/>
</dbReference>
<organism evidence="2 3">
    <name type="scientific">Natranaeroarchaeum sulfidigenes</name>
    <dbReference type="NCBI Taxonomy" id="2784880"/>
    <lineage>
        <taxon>Archaea</taxon>
        <taxon>Methanobacteriati</taxon>
        <taxon>Methanobacteriota</taxon>
        <taxon>Stenosarchaea group</taxon>
        <taxon>Halobacteria</taxon>
        <taxon>Halobacteriales</taxon>
        <taxon>Natronoarchaeaceae</taxon>
        <taxon>Natranaeroarchaeum</taxon>
    </lineage>
</organism>
<reference evidence="2" key="1">
    <citation type="submission" date="2020-11" db="EMBL/GenBank/DDBJ databases">
        <title>Carbohydrate-dependent, anaerobic sulfur respiration: A novel catabolism in halophilic archaea.</title>
        <authorList>
            <person name="Sorokin D.Y."/>
            <person name="Messina E."/>
            <person name="Smedile F."/>
            <person name="La Cono V."/>
            <person name="Hallsworth J.E."/>
            <person name="Yakimov M.M."/>
        </authorList>
    </citation>
    <scope>NUCLEOTIDE SEQUENCE</scope>
    <source>
        <strain evidence="2">AArc-S</strain>
    </source>
</reference>
<dbReference type="RefSeq" id="WP_238479829.1">
    <property type="nucleotide sequence ID" value="NZ_CP064786.1"/>
</dbReference>
<dbReference type="InterPro" id="IPR011008">
    <property type="entry name" value="Dimeric_a/b-barrel"/>
</dbReference>
<dbReference type="KEGG" id="hara:AArcS_1473"/>
<dbReference type="Pfam" id="PF24152">
    <property type="entry name" value="DUF7405"/>
    <property type="match status" value="1"/>
</dbReference>
<sequence>MSLPDPEGLSRREYVKSLVAVGGAGALSACLGEDDDIEIPSGTDEFDDLPAGQHEWDSFFEADEHGNVRLPRHHVLAYLELNGEPTDTGRETVESALKTLERAYEWSNDGLVFTIGYSPSYFDRYEESLPESVDLPAPTTLTPLEDLNDDDLDTYDALVHFASDEPVALLEAELAMFGEADALSGSDAEPQNTDSDTVNGVTVEDRLSDVFDLADRRTGFFGAGLPTANTDATGIPDDYPIPEEAPMFMGFRGRFKKSQPSEERVTIQDGPFAGGTTQHVSKIRQQLDQWWEQDSQAVRVAKMFSPTHEREDRVGEYGEKLTDSPEVEDVVEQTESDASGGMVGHAQKTARAREDGSPIILRRDFDTTDDDIAGLHFVSVQREIEDFVKTREAMTGTDLPIGSILNNGILQYISVRRRGNFLIPPREHRALPSPRPE</sequence>
<feature type="compositionally biased region" description="Basic and acidic residues" evidence="1">
    <location>
        <begin position="308"/>
        <end position="323"/>
    </location>
</feature>
<feature type="region of interest" description="Disordered" evidence="1">
    <location>
        <begin position="334"/>
        <end position="353"/>
    </location>
</feature>
<dbReference type="InterPro" id="IPR055828">
    <property type="entry name" value="DUF7405"/>
</dbReference>
<dbReference type="SUPFAM" id="SSF54909">
    <property type="entry name" value="Dimeric alpha+beta barrel"/>
    <property type="match status" value="1"/>
</dbReference>
<gene>
    <name evidence="2" type="primary">icdM</name>
    <name evidence="2" type="ORF">AArcS_1473</name>
</gene>
<feature type="region of interest" description="Disordered" evidence="1">
    <location>
        <begin position="308"/>
        <end position="327"/>
    </location>
</feature>
<evidence type="ECO:0000256" key="1">
    <source>
        <dbReference type="SAM" id="MobiDB-lite"/>
    </source>
</evidence>